<dbReference type="OrthoDB" id="10599648at2759"/>
<gene>
    <name evidence="1" type="ORF">CK203_028894</name>
</gene>
<comment type="caution">
    <text evidence="1">The sequence shown here is derived from an EMBL/GenBank/DDBJ whole genome shotgun (WGS) entry which is preliminary data.</text>
</comment>
<evidence type="ECO:0000313" key="2">
    <source>
        <dbReference type="Proteomes" id="UP000288805"/>
    </source>
</evidence>
<proteinExistence type="predicted"/>
<organism evidence="1 2">
    <name type="scientific">Vitis vinifera</name>
    <name type="common">Grape</name>
    <dbReference type="NCBI Taxonomy" id="29760"/>
    <lineage>
        <taxon>Eukaryota</taxon>
        <taxon>Viridiplantae</taxon>
        <taxon>Streptophyta</taxon>
        <taxon>Embryophyta</taxon>
        <taxon>Tracheophyta</taxon>
        <taxon>Spermatophyta</taxon>
        <taxon>Magnoliopsida</taxon>
        <taxon>eudicotyledons</taxon>
        <taxon>Gunneridae</taxon>
        <taxon>Pentapetalae</taxon>
        <taxon>rosids</taxon>
        <taxon>Vitales</taxon>
        <taxon>Vitaceae</taxon>
        <taxon>Viteae</taxon>
        <taxon>Vitis</taxon>
    </lineage>
</organism>
<accession>A0A438IAE9</accession>
<dbReference type="EMBL" id="QGNW01000128">
    <property type="protein sequence ID" value="RVW93672.1"/>
    <property type="molecule type" value="Genomic_DNA"/>
</dbReference>
<protein>
    <submittedName>
        <fullName evidence="1">Uncharacterized protein</fullName>
    </submittedName>
</protein>
<name>A0A438IAE9_VITVI</name>
<dbReference type="AlphaFoldDB" id="A0A438IAE9"/>
<dbReference type="Proteomes" id="UP000288805">
    <property type="component" value="Unassembled WGS sequence"/>
</dbReference>
<evidence type="ECO:0000313" key="1">
    <source>
        <dbReference type="EMBL" id="RVW93672.1"/>
    </source>
</evidence>
<sequence>MTVVSFMGVLLPRLSPPFHPYKFFILSYVQLGEMVLSWRQTWRIPSSPGAFYSDVSPTHWGITNTPSFNEGTLTLQTSEIEISDVSQLKQLAMIPHNLFIKNCDSVESLLEDEFLQTNMLTNFAINGLKGLEKLCISISEGDPTSLHKLEIDGCSDLVYIQLPLSLDVPFDSQLFQAQIVGAYPFISAEAEFRGLSRIVVSQRGLAFQPT</sequence>
<reference evidence="1 2" key="1">
    <citation type="journal article" date="2018" name="PLoS Genet.">
        <title>Population sequencing reveals clonal diversity and ancestral inbreeding in the grapevine cultivar Chardonnay.</title>
        <authorList>
            <person name="Roach M.J."/>
            <person name="Johnson D.L."/>
            <person name="Bohlmann J."/>
            <person name="van Vuuren H.J."/>
            <person name="Jones S.J."/>
            <person name="Pretorius I.S."/>
            <person name="Schmidt S.A."/>
            <person name="Borneman A.R."/>
        </authorList>
    </citation>
    <scope>NUCLEOTIDE SEQUENCE [LARGE SCALE GENOMIC DNA]</scope>
    <source>
        <strain evidence="2">cv. Chardonnay</strain>
        <tissue evidence="1">Leaf</tissue>
    </source>
</reference>